<keyword evidence="2" id="KW-1185">Reference proteome</keyword>
<name>A0A975K5H5_9SPHN</name>
<proteinExistence type="predicted"/>
<sequence>MTKGHTNALPGIPESKKHAQRTLEHLKEIAANPDRMAMPVSFPSRPRKEGRAGAVSHYLRMRRYREKLFGEIFADPAWDMLLELYLAELEKRQLSVTAVSVAGAVPPSTGIRWITTMTEAGMIERVADPYDRRRTYLHLSRTTYDLLDEWTSRAMVAE</sequence>
<gene>
    <name evidence="1" type="ORF">KFK14_16960</name>
</gene>
<dbReference type="OrthoDB" id="7594920at2"/>
<dbReference type="SUPFAM" id="SSF46785">
    <property type="entry name" value="Winged helix' DNA-binding domain"/>
    <property type="match status" value="1"/>
</dbReference>
<evidence type="ECO:0000313" key="2">
    <source>
        <dbReference type="Proteomes" id="UP000681425"/>
    </source>
</evidence>
<protein>
    <recommendedName>
        <fullName evidence="3">MarR family transcriptional regulator</fullName>
    </recommendedName>
</protein>
<accession>A0A975K5H5</accession>
<dbReference type="InterPro" id="IPR036390">
    <property type="entry name" value="WH_DNA-bd_sf"/>
</dbReference>
<dbReference type="Proteomes" id="UP000681425">
    <property type="component" value="Chromosome"/>
</dbReference>
<dbReference type="InterPro" id="IPR036388">
    <property type="entry name" value="WH-like_DNA-bd_sf"/>
</dbReference>
<evidence type="ECO:0008006" key="3">
    <source>
        <dbReference type="Google" id="ProtNLM"/>
    </source>
</evidence>
<organism evidence="1 2">
    <name type="scientific">Sphingobium phenoxybenzoativorans</name>
    <dbReference type="NCBI Taxonomy" id="1592790"/>
    <lineage>
        <taxon>Bacteria</taxon>
        <taxon>Pseudomonadati</taxon>
        <taxon>Pseudomonadota</taxon>
        <taxon>Alphaproteobacteria</taxon>
        <taxon>Sphingomonadales</taxon>
        <taxon>Sphingomonadaceae</taxon>
        <taxon>Sphingobium</taxon>
    </lineage>
</organism>
<reference evidence="1" key="1">
    <citation type="submission" date="2021-04" db="EMBL/GenBank/DDBJ databases">
        <title>Isolation of p-tert-butylphenol degrading bacteria Sphingobium phenoxybenzoativorans Tas13 from active sludge.</title>
        <authorList>
            <person name="Li Y."/>
        </authorList>
    </citation>
    <scope>NUCLEOTIDE SEQUENCE</scope>
    <source>
        <strain evidence="1">Tas13</strain>
    </source>
</reference>
<dbReference type="RefSeq" id="WP_070152778.1">
    <property type="nucleotide sequence ID" value="NZ_CP073910.1"/>
</dbReference>
<dbReference type="AlphaFoldDB" id="A0A975K5H5"/>
<dbReference type="KEGG" id="spph:KFK14_16960"/>
<dbReference type="EMBL" id="CP073910">
    <property type="protein sequence ID" value="QUT04714.1"/>
    <property type="molecule type" value="Genomic_DNA"/>
</dbReference>
<evidence type="ECO:0000313" key="1">
    <source>
        <dbReference type="EMBL" id="QUT04714.1"/>
    </source>
</evidence>
<dbReference type="Gene3D" id="1.10.10.10">
    <property type="entry name" value="Winged helix-like DNA-binding domain superfamily/Winged helix DNA-binding domain"/>
    <property type="match status" value="1"/>
</dbReference>